<keyword evidence="1" id="KW-1133">Transmembrane helix</keyword>
<protein>
    <submittedName>
        <fullName evidence="3">DUF4430 domain-containing protein</fullName>
    </submittedName>
</protein>
<evidence type="ECO:0000256" key="1">
    <source>
        <dbReference type="SAM" id="Phobius"/>
    </source>
</evidence>
<dbReference type="InterPro" id="IPR027954">
    <property type="entry name" value="Transcobalamin-like_C"/>
</dbReference>
<dbReference type="Proteomes" id="UP000606889">
    <property type="component" value="Unassembled WGS sequence"/>
</dbReference>
<accession>A0ABR7EEC5</accession>
<proteinExistence type="predicted"/>
<keyword evidence="4" id="KW-1185">Reference proteome</keyword>
<keyword evidence="1" id="KW-0812">Transmembrane</keyword>
<dbReference type="Pfam" id="PF14478">
    <property type="entry name" value="DUF4430"/>
    <property type="match status" value="1"/>
</dbReference>
<name>A0ABR7EEC5_9FIRM</name>
<feature type="domain" description="Transcobalamin-like C-terminal" evidence="2">
    <location>
        <begin position="292"/>
        <end position="368"/>
    </location>
</feature>
<evidence type="ECO:0000259" key="2">
    <source>
        <dbReference type="Pfam" id="PF14478"/>
    </source>
</evidence>
<keyword evidence="1" id="KW-0472">Membrane</keyword>
<evidence type="ECO:0000313" key="4">
    <source>
        <dbReference type="Proteomes" id="UP000606889"/>
    </source>
</evidence>
<sequence length="372" mass="40437">MENVKKRKRKRIFNIIMIVVAAIIVIAAIMLAGNLQGWFGFGIGTDAVMAENVIGSVSIQRGGVAYSLEDGMKLREGDLIETTNGSSVDLILGGGTVSLGQNTEALYVSGDELAVELMHGEIFVNADSAFTIKLTELKVDISALSGVFSVSAPAGSANVYVYENEIAAKGMKISAGQGTSFYADSQPSSVINLSAAELNDFIIRKAIAAGQAKPLCFTNEQLNQILEEREEASKAALGQQYSDDSSNDNVCSIIIRCDEILENMDDLKEGKNKYVPQDGTILNATSIEFEEGETVFDILVRVCENADIQLEYAWVPLYDSYYVEGINNLYEFDCGKQSGWQYEVNGWSPNYGCSSYAVKSGDAIVWSYACEY</sequence>
<feature type="transmembrane region" description="Helical" evidence="1">
    <location>
        <begin position="12"/>
        <end position="33"/>
    </location>
</feature>
<comment type="caution">
    <text evidence="3">The sequence shown here is derived from an EMBL/GenBank/DDBJ whole genome shotgun (WGS) entry which is preliminary data.</text>
</comment>
<dbReference type="EMBL" id="JACOON010000003">
    <property type="protein sequence ID" value="MBC5648131.1"/>
    <property type="molecule type" value="Genomic_DNA"/>
</dbReference>
<evidence type="ECO:0000313" key="3">
    <source>
        <dbReference type="EMBL" id="MBC5648131.1"/>
    </source>
</evidence>
<organism evidence="3 4">
    <name type="scientific">Christensenella tenuis</name>
    <dbReference type="NCBI Taxonomy" id="2763033"/>
    <lineage>
        <taxon>Bacteria</taxon>
        <taxon>Bacillati</taxon>
        <taxon>Bacillota</taxon>
        <taxon>Clostridia</taxon>
        <taxon>Christensenellales</taxon>
        <taxon>Christensenellaceae</taxon>
        <taxon>Christensenella</taxon>
    </lineage>
</organism>
<dbReference type="Gene3D" id="2.170.130.30">
    <property type="match status" value="1"/>
</dbReference>
<dbReference type="RefSeq" id="WP_186857648.1">
    <property type="nucleotide sequence ID" value="NZ_JACOON010000003.1"/>
</dbReference>
<reference evidence="3 4" key="1">
    <citation type="submission" date="2020-08" db="EMBL/GenBank/DDBJ databases">
        <title>Genome public.</title>
        <authorList>
            <person name="Liu C."/>
            <person name="Sun Q."/>
        </authorList>
    </citation>
    <scope>NUCLEOTIDE SEQUENCE [LARGE SCALE GENOMIC DNA]</scope>
    <source>
        <strain evidence="3 4">NSJ-35</strain>
    </source>
</reference>
<gene>
    <name evidence="3" type="ORF">H8S18_07250</name>
</gene>